<keyword evidence="1" id="KW-1133">Transmembrane helix</keyword>
<dbReference type="AlphaFoldDB" id="A0A0A9EES5"/>
<feature type="transmembrane region" description="Helical" evidence="1">
    <location>
        <begin position="24"/>
        <end position="45"/>
    </location>
</feature>
<name>A0A0A9EES5_ARUDO</name>
<evidence type="ECO:0000256" key="1">
    <source>
        <dbReference type="SAM" id="Phobius"/>
    </source>
</evidence>
<keyword evidence="1" id="KW-0472">Membrane</keyword>
<organism evidence="2">
    <name type="scientific">Arundo donax</name>
    <name type="common">Giant reed</name>
    <name type="synonym">Donax arundinaceus</name>
    <dbReference type="NCBI Taxonomy" id="35708"/>
    <lineage>
        <taxon>Eukaryota</taxon>
        <taxon>Viridiplantae</taxon>
        <taxon>Streptophyta</taxon>
        <taxon>Embryophyta</taxon>
        <taxon>Tracheophyta</taxon>
        <taxon>Spermatophyta</taxon>
        <taxon>Magnoliopsida</taxon>
        <taxon>Liliopsida</taxon>
        <taxon>Poales</taxon>
        <taxon>Poaceae</taxon>
        <taxon>PACMAD clade</taxon>
        <taxon>Arundinoideae</taxon>
        <taxon>Arundineae</taxon>
        <taxon>Arundo</taxon>
    </lineage>
</organism>
<sequence>MYNRTIYLTSIYRFLAKKINAENLSQFTIFLWISSVPFDLIIYLLRKINLCSYL</sequence>
<reference evidence="2" key="2">
    <citation type="journal article" date="2015" name="Data Brief">
        <title>Shoot transcriptome of the giant reed, Arundo donax.</title>
        <authorList>
            <person name="Barrero R.A."/>
            <person name="Guerrero F.D."/>
            <person name="Moolhuijzen P."/>
            <person name="Goolsby J.A."/>
            <person name="Tidwell J."/>
            <person name="Bellgard S.E."/>
            <person name="Bellgard M.I."/>
        </authorList>
    </citation>
    <scope>NUCLEOTIDE SEQUENCE</scope>
    <source>
        <tissue evidence="2">Shoot tissue taken approximately 20 cm above the soil surface</tissue>
    </source>
</reference>
<keyword evidence="1" id="KW-0812">Transmembrane</keyword>
<proteinExistence type="predicted"/>
<reference evidence="2" key="1">
    <citation type="submission" date="2014-09" db="EMBL/GenBank/DDBJ databases">
        <authorList>
            <person name="Magalhaes I.L.F."/>
            <person name="Oliveira U."/>
            <person name="Santos F.R."/>
            <person name="Vidigal T.H.D.A."/>
            <person name="Brescovit A.D."/>
            <person name="Santos A.J."/>
        </authorList>
    </citation>
    <scope>NUCLEOTIDE SEQUENCE</scope>
    <source>
        <tissue evidence="2">Shoot tissue taken approximately 20 cm above the soil surface</tissue>
    </source>
</reference>
<protein>
    <submittedName>
        <fullName evidence="2">Uncharacterized protein</fullName>
    </submittedName>
</protein>
<evidence type="ECO:0000313" key="2">
    <source>
        <dbReference type="EMBL" id="JAD96380.1"/>
    </source>
</evidence>
<dbReference type="EMBL" id="GBRH01201515">
    <property type="protein sequence ID" value="JAD96380.1"/>
    <property type="molecule type" value="Transcribed_RNA"/>
</dbReference>
<accession>A0A0A9EES5</accession>